<feature type="signal peptide" evidence="1">
    <location>
        <begin position="1"/>
        <end position="20"/>
    </location>
</feature>
<accession>A0AAN6ZCB9</accession>
<dbReference type="Gene3D" id="3.40.50.200">
    <property type="entry name" value="Peptidase S8/S53 domain"/>
    <property type="match status" value="1"/>
</dbReference>
<dbReference type="GO" id="GO:0051118">
    <property type="term" value="F:glucan endo-1,3-alpha-glucosidase activity"/>
    <property type="evidence" value="ECO:0007669"/>
    <property type="project" value="InterPro"/>
</dbReference>
<dbReference type="GO" id="GO:0006508">
    <property type="term" value="P:proteolysis"/>
    <property type="evidence" value="ECO:0007669"/>
    <property type="project" value="InterPro"/>
</dbReference>
<dbReference type="GO" id="GO:0004252">
    <property type="term" value="F:serine-type endopeptidase activity"/>
    <property type="evidence" value="ECO:0007669"/>
    <property type="project" value="InterPro"/>
</dbReference>
<dbReference type="CDD" id="cd11577">
    <property type="entry name" value="GH71"/>
    <property type="match status" value="1"/>
</dbReference>
<sequence length="1746" mass="188076">MKLFTAVASALAWGSSLVEAQAVFAHFMVGNTKAFGLDDWRNEIILAKQAGIDAFALNMANNDTTNDAALPLAFEAADGLGFKLFFSFDYAGNGAWAKKVVIGMILEYGAKDAYYKRGSQAFVSTFEGPGNAADWVVIKDWTGCFFIPDWSSLGAQPAAGLAEGVADGLFSWDAWPKGPADMTTYPDASYYDFLGSKPYMMPISPWFYTNLPGYKKNWLWRGDDMWFQRWQQAISIDRRPDYIQIISWNDYGESHYIGPLDDRQYEAFDIGRAPFNYVEGIPHDGWRETLPYYISMYKIGVALIRAEKLVSWYRVNKNGACSDGGTTGNTANQLQLEYSANEMMRDRIFYDALLVADAQVQVSIGGSVQEGRWDQEPHGGIGVYHGSVSIGTASGPVVVTLKRGDTTIATVNGAPISSACTNGLNNYNPWVGSATHLLIGPYTTPTALSSLQCVKGFGVFEFAGVCDFACSNGYCPSAACTCLNRGVAHPPNETGIAGYPLPGKSGSFQGLCDFNCNHGYCPDTVCGQTPNDGVVLGYSPFLPPACTGGSGTGAFQGLCDFGCHLGFCPRHVCTCLATGVLAQTPPRTNMTGYFRDSSVDDHGLCKFACEHGYCPDSCGSRPIDEDGSQDKYQTVTLDPAVWGAPTAQCAPPCVLVVPPITLDSPTTISFNRWTTSLEYGWWTTGTTGGKVTTWYTATVVTTVLSIPPVTTNRISFSDEIITTLVSGAVPPVLYPTPRVSPPPFVITPANLPSGVTATPVPRTIRPPPWPWSGIATALPTGPTLTSSSSSDSGPPIIVVPTGPFPTTAFPTETVSYVTNWVPEATTIDVDGDPVPVIPCWVWFIWVCPPNIGGIVLLGFKIPGIYPPGGPPPIAPGPPGLTLKIPWPQITIGPNHKPTYPDKPDPEDSCKTATADICTTTLSYGVVAKRGVDAPRIPFTEFRKLGNRAVTTTTSTISFCTRVTGCGETDITKTTTAASTATPNIRVVIPRDPKNVAGLRSALQRQLPGDSGFYESQTNELGTIFFFIPSFTDAETDTIRNHAEVADAYIPRGELTVDYWGGIWNPSSQRKESHGHNGTEAGTRRSIHIKRAELVDSTVLNPMALVSWPPNTGGVPLFGDYKYDSSAGEGTYVYNLDFGATPDHPEFSDIQSFAPLFPQPFALSGFTENDNKRHGTACLSKAVGKTVGIARKARITATIINFETHISEHWLDGLGKIHQDIYVRGRGTKTAVNFSVCLPAGHLSNAYLDKMAWLIREIIKLGAVITTGSCNNAGYPSGYPALFGDPSDRNHIPDLIVVGSVCGDGSIGPYANADWLTCYAPGVHLRVASRKGGYKDWTAGTSYSSATVAGLAAYFRGLDPTLTTVASVKQRILSLSYRRQKHPDRSPLKEGEYFPDRVIWNGQQNGGSIVGACSSNNNGAFMNKRDSLDACPVQFPPRVSPLTFRPGQPQPTCTSGDACGSACKGSYCEGSPLQQNPDFLDPRNPDSVQNPDSPYYGDWDGTITRETVSTTYTTTPSPTVSVTPLLRGPVNCFNEADFPGHADIQSDRQHDFSVEFSAILLNGATIGPGDAPTRLRRTDGHGVNYDYRTEWIAGCVTTVERQSFQLPISRSGQITAYLLVREDYTKCELAVSPCSFCIPLFYVLSALRIEKDEDTDASSSIGNNGGVGGSCRAGCLLYTFEGGRGDNARTDLCANFNCMTCGSPFDPSECQSCCRGFRPTPVAPSQYPPSNHTHYVAGEDGGIVIVD</sequence>
<organism evidence="2 3">
    <name type="scientific">Trichocladium antarcticum</name>
    <dbReference type="NCBI Taxonomy" id="1450529"/>
    <lineage>
        <taxon>Eukaryota</taxon>
        <taxon>Fungi</taxon>
        <taxon>Dikarya</taxon>
        <taxon>Ascomycota</taxon>
        <taxon>Pezizomycotina</taxon>
        <taxon>Sordariomycetes</taxon>
        <taxon>Sordariomycetidae</taxon>
        <taxon>Sordariales</taxon>
        <taxon>Chaetomiaceae</taxon>
        <taxon>Trichocladium</taxon>
    </lineage>
</organism>
<evidence type="ECO:0000313" key="3">
    <source>
        <dbReference type="Proteomes" id="UP001304895"/>
    </source>
</evidence>
<keyword evidence="3" id="KW-1185">Reference proteome</keyword>
<evidence type="ECO:0000256" key="1">
    <source>
        <dbReference type="SAM" id="SignalP"/>
    </source>
</evidence>
<comment type="caution">
    <text evidence="2">The sequence shown here is derived from an EMBL/GenBank/DDBJ whole genome shotgun (WGS) entry which is preliminary data.</text>
</comment>
<reference evidence="2" key="1">
    <citation type="journal article" date="2023" name="Mol. Phylogenet. Evol.">
        <title>Genome-scale phylogeny and comparative genomics of the fungal order Sordariales.</title>
        <authorList>
            <person name="Hensen N."/>
            <person name="Bonometti L."/>
            <person name="Westerberg I."/>
            <person name="Brannstrom I.O."/>
            <person name="Guillou S."/>
            <person name="Cros-Aarteil S."/>
            <person name="Calhoun S."/>
            <person name="Haridas S."/>
            <person name="Kuo A."/>
            <person name="Mondo S."/>
            <person name="Pangilinan J."/>
            <person name="Riley R."/>
            <person name="LaButti K."/>
            <person name="Andreopoulos B."/>
            <person name="Lipzen A."/>
            <person name="Chen C."/>
            <person name="Yan M."/>
            <person name="Daum C."/>
            <person name="Ng V."/>
            <person name="Clum A."/>
            <person name="Steindorff A."/>
            <person name="Ohm R.A."/>
            <person name="Martin F."/>
            <person name="Silar P."/>
            <person name="Natvig D.O."/>
            <person name="Lalanne C."/>
            <person name="Gautier V."/>
            <person name="Ament-Velasquez S.L."/>
            <person name="Kruys A."/>
            <person name="Hutchinson M.I."/>
            <person name="Powell A.J."/>
            <person name="Barry K."/>
            <person name="Miller A.N."/>
            <person name="Grigoriev I.V."/>
            <person name="Debuchy R."/>
            <person name="Gladieux P."/>
            <person name="Hiltunen Thoren M."/>
            <person name="Johannesson H."/>
        </authorList>
    </citation>
    <scope>NUCLEOTIDE SEQUENCE</scope>
    <source>
        <strain evidence="2">CBS 123565</strain>
    </source>
</reference>
<dbReference type="SUPFAM" id="SSF52743">
    <property type="entry name" value="Subtilisin-like"/>
    <property type="match status" value="1"/>
</dbReference>
<keyword evidence="1" id="KW-0732">Signal</keyword>
<evidence type="ECO:0000313" key="2">
    <source>
        <dbReference type="EMBL" id="KAK4133835.1"/>
    </source>
</evidence>
<protein>
    <submittedName>
        <fullName evidence="2">Carbohydrate-binding module family 24 protein</fullName>
    </submittedName>
</protein>
<dbReference type="Gene3D" id="3.20.20.80">
    <property type="entry name" value="Glycosidases"/>
    <property type="match status" value="1"/>
</dbReference>
<name>A0AAN6ZCB9_9PEZI</name>
<reference evidence="2" key="2">
    <citation type="submission" date="2023-05" db="EMBL/GenBank/DDBJ databases">
        <authorList>
            <consortium name="Lawrence Berkeley National Laboratory"/>
            <person name="Steindorff A."/>
            <person name="Hensen N."/>
            <person name="Bonometti L."/>
            <person name="Westerberg I."/>
            <person name="Brannstrom I.O."/>
            <person name="Guillou S."/>
            <person name="Cros-Aarteil S."/>
            <person name="Calhoun S."/>
            <person name="Haridas S."/>
            <person name="Kuo A."/>
            <person name="Mondo S."/>
            <person name="Pangilinan J."/>
            <person name="Riley R."/>
            <person name="Labutti K."/>
            <person name="Andreopoulos B."/>
            <person name="Lipzen A."/>
            <person name="Chen C."/>
            <person name="Yanf M."/>
            <person name="Daum C."/>
            <person name="Ng V."/>
            <person name="Clum A."/>
            <person name="Ohm R."/>
            <person name="Martin F."/>
            <person name="Silar P."/>
            <person name="Natvig D."/>
            <person name="Lalanne C."/>
            <person name="Gautier V."/>
            <person name="Ament-Velasquez S.L."/>
            <person name="Kruys A."/>
            <person name="Hutchinson M.I."/>
            <person name="Powell A.J."/>
            <person name="Barry K."/>
            <person name="Miller A.N."/>
            <person name="Grigoriev I.V."/>
            <person name="Debuchy R."/>
            <person name="Gladieux P."/>
            <person name="Thoren M.H."/>
            <person name="Johannesson H."/>
        </authorList>
    </citation>
    <scope>NUCLEOTIDE SEQUENCE</scope>
    <source>
        <strain evidence="2">CBS 123565</strain>
    </source>
</reference>
<dbReference type="InterPro" id="IPR036852">
    <property type="entry name" value="Peptidase_S8/S53_dom_sf"/>
</dbReference>
<proteinExistence type="predicted"/>
<dbReference type="InterPro" id="IPR015500">
    <property type="entry name" value="Peptidase_S8_subtilisin-rel"/>
</dbReference>
<gene>
    <name evidence="2" type="ORF">BT67DRAFT_32237</name>
</gene>
<dbReference type="Proteomes" id="UP001304895">
    <property type="component" value="Unassembled WGS sequence"/>
</dbReference>
<dbReference type="PRINTS" id="PR00723">
    <property type="entry name" value="SUBTILISIN"/>
</dbReference>
<dbReference type="InterPro" id="IPR005197">
    <property type="entry name" value="Glyco_hydro_71"/>
</dbReference>
<dbReference type="EMBL" id="MU853410">
    <property type="protein sequence ID" value="KAK4133835.1"/>
    <property type="molecule type" value="Genomic_DNA"/>
</dbReference>
<dbReference type="Pfam" id="PF03659">
    <property type="entry name" value="Glyco_hydro_71"/>
    <property type="match status" value="1"/>
</dbReference>
<feature type="chain" id="PRO_5042981085" evidence="1">
    <location>
        <begin position="21"/>
        <end position="1746"/>
    </location>
</feature>